<evidence type="ECO:0000313" key="1">
    <source>
        <dbReference type="EMBL" id="CAH3154325.1"/>
    </source>
</evidence>
<keyword evidence="2" id="KW-1185">Reference proteome</keyword>
<dbReference type="EMBL" id="CALNXK010000098">
    <property type="protein sequence ID" value="CAH3154325.1"/>
    <property type="molecule type" value="Genomic_DNA"/>
</dbReference>
<dbReference type="Gene3D" id="2.120.10.30">
    <property type="entry name" value="TolB, C-terminal domain"/>
    <property type="match status" value="1"/>
</dbReference>
<name>A0ABN8PZV0_9CNID</name>
<evidence type="ECO:0000313" key="2">
    <source>
        <dbReference type="Proteomes" id="UP001159405"/>
    </source>
</evidence>
<protein>
    <submittedName>
        <fullName evidence="1">Uncharacterized protein</fullName>
    </submittedName>
</protein>
<organism evidence="1 2">
    <name type="scientific">Porites lobata</name>
    <dbReference type="NCBI Taxonomy" id="104759"/>
    <lineage>
        <taxon>Eukaryota</taxon>
        <taxon>Metazoa</taxon>
        <taxon>Cnidaria</taxon>
        <taxon>Anthozoa</taxon>
        <taxon>Hexacorallia</taxon>
        <taxon>Scleractinia</taxon>
        <taxon>Fungiina</taxon>
        <taxon>Poritidae</taxon>
        <taxon>Porites</taxon>
    </lineage>
</organism>
<dbReference type="PANTHER" id="PTHR46388">
    <property type="entry name" value="NHL REPEAT-CONTAINING PROTEIN 2"/>
    <property type="match status" value="1"/>
</dbReference>
<proteinExistence type="predicted"/>
<gene>
    <name evidence="1" type="ORF">PLOB_00049963</name>
</gene>
<comment type="caution">
    <text evidence="1">The sequence shown here is derived from an EMBL/GenBank/DDBJ whole genome shotgun (WGS) entry which is preliminary data.</text>
</comment>
<dbReference type="PANTHER" id="PTHR46388:SF2">
    <property type="entry name" value="NHL REPEAT-CONTAINING PROTEIN 2"/>
    <property type="match status" value="1"/>
</dbReference>
<sequence length="597" mass="66299">MYALQKKFDCPFIEKEIEHDYLGHWLQQFVAAGMVDSSHLVYQEVDAFMTEQLRQPFPITDWQQWPTLYSFCQSLSSVASRSGYNFYVGEKRFGMKDQKTEIASVLRYCHPGPSLSTLDEKKAEPVLQSGPHLANVLLLIKMLQSLDGVPCFKNDKVLKFWGIMHYDGMPLNIGTFPRIEGREVIFDGIKPHLPLHQMIELQQNGSGALTKFISEHCTWISEVREYDITDASGSFFINAFTEYGTAQEESKRIRKVAPAGVFSFKDRHSDELCYQTVSENLEKILQETKDVLMTLVPEQYRTFTTEAMTHSLLGRPLYITTNVNGDFLFTDAEFEVVVMANRHIPPKCIAIGKWDDPGPAQSNPMPSSKASFRHPAGIDVMICSASKRGICFVADSGNHTIRYIDGVQNIEGPKLVGTLAIHPVVANWKPEGLAVLNTQTLAVTAGKSLFLIHLNEALLHGQMTTIVSTLSSPHGLCLNPENTDAVLVADRNVVKEINLTSKETAIIAQGFQTAFDVSSAANKQIGITDVSSHKVTMLQWNNDQNEWVKTKDVGSGTAGPRDGKACNAELHEPTGVTFDLNSAIIRCIGGKNHGCIK</sequence>
<dbReference type="Proteomes" id="UP001159405">
    <property type="component" value="Unassembled WGS sequence"/>
</dbReference>
<accession>A0ABN8PZV0</accession>
<dbReference type="SUPFAM" id="SSF101898">
    <property type="entry name" value="NHL repeat"/>
    <property type="match status" value="1"/>
</dbReference>
<reference evidence="1 2" key="1">
    <citation type="submission" date="2022-05" db="EMBL/GenBank/DDBJ databases">
        <authorList>
            <consortium name="Genoscope - CEA"/>
            <person name="William W."/>
        </authorList>
    </citation>
    <scope>NUCLEOTIDE SEQUENCE [LARGE SCALE GENOMIC DNA]</scope>
</reference>
<dbReference type="InterPro" id="IPR011042">
    <property type="entry name" value="6-blade_b-propeller_TolB-like"/>
</dbReference>